<evidence type="ECO:0000313" key="4">
    <source>
        <dbReference type="Proteomes" id="UP000246464"/>
    </source>
</evidence>
<protein>
    <submittedName>
        <fullName evidence="2">Uncharacterized protein</fullName>
    </submittedName>
</protein>
<dbReference type="EMBL" id="CP026248">
    <property type="protein sequence ID" value="AWP02168.1"/>
    <property type="molecule type" value="Genomic_DNA"/>
</dbReference>
<gene>
    <name evidence="3" type="ORF">F2P81_013330</name>
    <name evidence="2" type="ORF">SMAX5B_003323</name>
</gene>
<name>A0A2U9BDT2_SCOMX</name>
<keyword evidence="4" id="KW-1185">Reference proteome</keyword>
<sequence length="86" mass="9925">MEPLSPELMDSARTFAQIRQFWQENDTLVQRRDVSVQRAAQEVSEASETQRDREEPPGAVNPPMEPKAPEMKKSARSFLYRKFSGK</sequence>
<reference evidence="3 5" key="2">
    <citation type="submission" date="2019-06" db="EMBL/GenBank/DDBJ databases">
        <title>Draft genomes of female and male turbot (Scophthalmus maximus).</title>
        <authorList>
            <person name="Xu H."/>
            <person name="Xu X.-W."/>
            <person name="Shao C."/>
            <person name="Chen S."/>
        </authorList>
    </citation>
    <scope>NUCLEOTIDE SEQUENCE [LARGE SCALE GENOMIC DNA]</scope>
    <source>
        <strain evidence="3">Ysfricsl-2016a</strain>
        <tissue evidence="3">Blood</tissue>
    </source>
</reference>
<dbReference type="EMBL" id="VEVO01000011">
    <property type="protein sequence ID" value="KAF0035572.1"/>
    <property type="molecule type" value="Genomic_DNA"/>
</dbReference>
<organism evidence="2 4">
    <name type="scientific">Scophthalmus maximus</name>
    <name type="common">Turbot</name>
    <name type="synonym">Psetta maxima</name>
    <dbReference type="NCBI Taxonomy" id="52904"/>
    <lineage>
        <taxon>Eukaryota</taxon>
        <taxon>Metazoa</taxon>
        <taxon>Chordata</taxon>
        <taxon>Craniata</taxon>
        <taxon>Vertebrata</taxon>
        <taxon>Euteleostomi</taxon>
        <taxon>Actinopterygii</taxon>
        <taxon>Neopterygii</taxon>
        <taxon>Teleostei</taxon>
        <taxon>Neoteleostei</taxon>
        <taxon>Acanthomorphata</taxon>
        <taxon>Carangaria</taxon>
        <taxon>Pleuronectiformes</taxon>
        <taxon>Pleuronectoidei</taxon>
        <taxon>Scophthalmidae</taxon>
        <taxon>Scophthalmus</taxon>
    </lineage>
</organism>
<feature type="region of interest" description="Disordered" evidence="1">
    <location>
        <begin position="35"/>
        <end position="76"/>
    </location>
</feature>
<evidence type="ECO:0000256" key="1">
    <source>
        <dbReference type="SAM" id="MobiDB-lite"/>
    </source>
</evidence>
<proteinExistence type="predicted"/>
<evidence type="ECO:0000313" key="2">
    <source>
        <dbReference type="EMBL" id="AWP02168.1"/>
    </source>
</evidence>
<reference evidence="2 4" key="1">
    <citation type="submission" date="2017-12" db="EMBL/GenBank/DDBJ databases">
        <title>Integrating genomic resources of turbot (Scophthalmus maximus) in depth evaluation of genetic and physical mapping variation across individuals.</title>
        <authorList>
            <person name="Martinez P."/>
        </authorList>
    </citation>
    <scope>NUCLEOTIDE SEQUENCE [LARGE SCALE GENOMIC DNA]</scope>
</reference>
<dbReference type="Proteomes" id="UP000438429">
    <property type="component" value="Unassembled WGS sequence"/>
</dbReference>
<evidence type="ECO:0000313" key="5">
    <source>
        <dbReference type="Proteomes" id="UP000438429"/>
    </source>
</evidence>
<dbReference type="Proteomes" id="UP000246464">
    <property type="component" value="Chromosome 6"/>
</dbReference>
<dbReference type="AlphaFoldDB" id="A0A2U9BDT2"/>
<accession>A0A2U9BDT2</accession>
<evidence type="ECO:0000313" key="3">
    <source>
        <dbReference type="EMBL" id="KAF0035572.1"/>
    </source>
</evidence>